<evidence type="ECO:0000256" key="1">
    <source>
        <dbReference type="SAM" id="Phobius"/>
    </source>
</evidence>
<sequence length="375" mass="44358">MFQDFAAWFKNKINNNLAYNLRQVCYIVGIWVFVTLFFIYLKFNDIPESFLVEIYQLDYSISKKQMYQAALFIGLSFGSVLGFLHVFVYPYIERTQKLLFNIVFRITVFCLLSHIVYYTLLTYYGYSMNTKFVIWGFNDPGTINILMYAFVTEFLVGLIILLRRNLGRKYFINTIKNTYRHPKEENRVFMFLDLEDSTVIANKMGHLNFSRFIQDCFWDLSDITLKYGAEIYQFVGDEAVITWKVSKNFDYEKCIALYFAYKELLESKTDFYIKKYQTIPNFRCALHSGKVSAALVGDYKKEIAYHGNVLNLGSRLQKTCKEHNADILISEDFSENLKDHWYGLTPITLHHLKGINDIQTAYKVCEENKKYYFYL</sequence>
<dbReference type="GO" id="GO:0035556">
    <property type="term" value="P:intracellular signal transduction"/>
    <property type="evidence" value="ECO:0007669"/>
    <property type="project" value="InterPro"/>
</dbReference>
<feature type="transmembrane region" description="Helical" evidence="1">
    <location>
        <begin position="145"/>
        <end position="162"/>
    </location>
</feature>
<keyword evidence="1" id="KW-1133">Transmembrane helix</keyword>
<dbReference type="OrthoDB" id="9768499at2"/>
<keyword evidence="1" id="KW-0472">Membrane</keyword>
<dbReference type="GO" id="GO:0004016">
    <property type="term" value="F:adenylate cyclase activity"/>
    <property type="evidence" value="ECO:0007669"/>
    <property type="project" value="UniProtKB-ARBA"/>
</dbReference>
<organism evidence="3 4">
    <name type="scientific">Paenimyroides ummariense</name>
    <dbReference type="NCBI Taxonomy" id="913024"/>
    <lineage>
        <taxon>Bacteria</taxon>
        <taxon>Pseudomonadati</taxon>
        <taxon>Bacteroidota</taxon>
        <taxon>Flavobacteriia</taxon>
        <taxon>Flavobacteriales</taxon>
        <taxon>Flavobacteriaceae</taxon>
        <taxon>Paenimyroides</taxon>
    </lineage>
</organism>
<dbReference type="PROSITE" id="PS50125">
    <property type="entry name" value="GUANYLATE_CYCLASE_2"/>
    <property type="match status" value="1"/>
</dbReference>
<accession>A0A1I5B7T1</accession>
<feature type="transmembrane region" description="Helical" evidence="1">
    <location>
        <begin position="66"/>
        <end position="90"/>
    </location>
</feature>
<dbReference type="Pfam" id="PF00211">
    <property type="entry name" value="Guanylate_cyc"/>
    <property type="match status" value="1"/>
</dbReference>
<dbReference type="Proteomes" id="UP000199036">
    <property type="component" value="Unassembled WGS sequence"/>
</dbReference>
<name>A0A1I5B7T1_9FLAO</name>
<dbReference type="EMBL" id="FOVI01000009">
    <property type="protein sequence ID" value="SFN70778.1"/>
    <property type="molecule type" value="Genomic_DNA"/>
</dbReference>
<keyword evidence="1" id="KW-0812">Transmembrane</keyword>
<feature type="transmembrane region" description="Helical" evidence="1">
    <location>
        <begin position="102"/>
        <end position="125"/>
    </location>
</feature>
<feature type="domain" description="Guanylate cyclase" evidence="2">
    <location>
        <begin position="188"/>
        <end position="317"/>
    </location>
</feature>
<dbReference type="Gene3D" id="3.30.70.1230">
    <property type="entry name" value="Nucleotide cyclase"/>
    <property type="match status" value="1"/>
</dbReference>
<dbReference type="AlphaFoldDB" id="A0A1I5B7T1"/>
<feature type="transmembrane region" description="Helical" evidence="1">
    <location>
        <begin position="21"/>
        <end position="41"/>
    </location>
</feature>
<dbReference type="GO" id="GO:0009190">
    <property type="term" value="P:cyclic nucleotide biosynthetic process"/>
    <property type="evidence" value="ECO:0007669"/>
    <property type="project" value="InterPro"/>
</dbReference>
<protein>
    <submittedName>
        <fullName evidence="3">Adenylate cyclase</fullName>
    </submittedName>
</protein>
<dbReference type="InterPro" id="IPR029787">
    <property type="entry name" value="Nucleotide_cyclase"/>
</dbReference>
<dbReference type="CDD" id="cd07302">
    <property type="entry name" value="CHD"/>
    <property type="match status" value="1"/>
</dbReference>
<dbReference type="SUPFAM" id="SSF55073">
    <property type="entry name" value="Nucleotide cyclase"/>
    <property type="match status" value="1"/>
</dbReference>
<proteinExistence type="predicted"/>
<dbReference type="RefSeq" id="WP_091522259.1">
    <property type="nucleotide sequence ID" value="NZ_FOVI01000009.1"/>
</dbReference>
<evidence type="ECO:0000313" key="3">
    <source>
        <dbReference type="EMBL" id="SFN70778.1"/>
    </source>
</evidence>
<keyword evidence="4" id="KW-1185">Reference proteome</keyword>
<dbReference type="STRING" id="913024.SAMN05421741_10996"/>
<gene>
    <name evidence="3" type="ORF">SAMN05421741_10996</name>
</gene>
<reference evidence="4" key="1">
    <citation type="submission" date="2016-10" db="EMBL/GenBank/DDBJ databases">
        <authorList>
            <person name="Varghese N."/>
            <person name="Submissions S."/>
        </authorList>
    </citation>
    <scope>NUCLEOTIDE SEQUENCE [LARGE SCALE GENOMIC DNA]</scope>
    <source>
        <strain evidence="4">DS-12</strain>
    </source>
</reference>
<dbReference type="InterPro" id="IPR001054">
    <property type="entry name" value="A/G_cyclase"/>
</dbReference>
<evidence type="ECO:0000259" key="2">
    <source>
        <dbReference type="PROSITE" id="PS50125"/>
    </source>
</evidence>
<evidence type="ECO:0000313" key="4">
    <source>
        <dbReference type="Proteomes" id="UP000199036"/>
    </source>
</evidence>